<dbReference type="Proteomes" id="UP000651475">
    <property type="component" value="Unassembled WGS sequence"/>
</dbReference>
<accession>A0ABR7DUF1</accession>
<organism evidence="1 2">
    <name type="scientific">Parabacteroides hominis</name>
    <dbReference type="NCBI Taxonomy" id="2763057"/>
    <lineage>
        <taxon>Bacteria</taxon>
        <taxon>Pseudomonadati</taxon>
        <taxon>Bacteroidota</taxon>
        <taxon>Bacteroidia</taxon>
        <taxon>Bacteroidales</taxon>
        <taxon>Tannerellaceae</taxon>
        <taxon>Parabacteroides</taxon>
    </lineage>
</organism>
<protein>
    <submittedName>
        <fullName evidence="1">DUF3868 domain-containing protein</fullName>
    </submittedName>
</protein>
<proteinExistence type="predicted"/>
<evidence type="ECO:0000313" key="2">
    <source>
        <dbReference type="Proteomes" id="UP000651475"/>
    </source>
</evidence>
<dbReference type="SUPFAM" id="SSF103088">
    <property type="entry name" value="OmpA-like"/>
    <property type="match status" value="1"/>
</dbReference>
<keyword evidence="2" id="KW-1185">Reference proteome</keyword>
<dbReference type="InterPro" id="IPR036737">
    <property type="entry name" value="OmpA-like_sf"/>
</dbReference>
<reference evidence="1 2" key="1">
    <citation type="submission" date="2020-08" db="EMBL/GenBank/DDBJ databases">
        <title>Genome public.</title>
        <authorList>
            <person name="Liu C."/>
            <person name="Sun Q."/>
        </authorList>
    </citation>
    <scope>NUCLEOTIDE SEQUENCE [LARGE SCALE GENOMIC DNA]</scope>
    <source>
        <strain evidence="1 2">NSJ-79</strain>
    </source>
</reference>
<sequence length="417" mass="47060">MKQEDNTNRVGSDAILRRARERGLTRVLGLIGILLFMLSNASPALSQDAIRFVPRSLTVSDDSVRIDLTIRAQGISIPSGESLILTPSLRRGKKRVALPPVVFSGSRRARFDRREEAVDPDRNRPVPYHVWICGRKRNDYTLRYLVSLPYASWMEHASLVLRQAGRDCCTEWLLADEVLTADIDLPSPCELLAEAQPEKTGQAPKPPKPAVAVDTLRREPARMAPVAVPEPYKQAVAVVPVERHASATLYIDYPRGGSAVDPLFGNNNAELRKVDKLLAPLLGNPHVQIKEIRITGYASPDGPYYNNETLAKARSTGFKSYLTRSYGLQDYPLRLAWVAEDWEGLRPLLRGKPYEKAALFIIDNYGVFEGRERFLMELDGGRPYKEMLHELFPRLRRLEIHILYNEQIKNDETEVPA</sequence>
<dbReference type="Gene3D" id="3.30.1330.60">
    <property type="entry name" value="OmpA-like domain"/>
    <property type="match status" value="1"/>
</dbReference>
<name>A0ABR7DUF1_9BACT</name>
<evidence type="ECO:0000313" key="1">
    <source>
        <dbReference type="EMBL" id="MBC5634443.1"/>
    </source>
</evidence>
<gene>
    <name evidence="1" type="ORF">H8S65_16995</name>
</gene>
<comment type="caution">
    <text evidence="1">The sequence shown here is derived from an EMBL/GenBank/DDBJ whole genome shotgun (WGS) entry which is preliminary data.</text>
</comment>
<dbReference type="EMBL" id="JACOOJ010000038">
    <property type="protein sequence ID" value="MBC5634443.1"/>
    <property type="molecule type" value="Genomic_DNA"/>
</dbReference>